<reference evidence="1 2" key="1">
    <citation type="submission" date="2016-10" db="EMBL/GenBank/DDBJ databases">
        <title>The genome sequence of Colletotrichum fioriniae PJ7.</title>
        <authorList>
            <person name="Baroncelli R."/>
        </authorList>
    </citation>
    <scope>NUCLEOTIDE SEQUENCE [LARGE SCALE GENOMIC DNA]</scope>
    <source>
        <strain evidence="1">Col 31</strain>
    </source>
</reference>
<comment type="caution">
    <text evidence="1">The sequence shown here is derived from an EMBL/GenBank/DDBJ whole genome shotgun (WGS) entry which is preliminary data.</text>
</comment>
<dbReference type="EMBL" id="MLGG01000013">
    <property type="protein sequence ID" value="KAK1459508.1"/>
    <property type="molecule type" value="Genomic_DNA"/>
</dbReference>
<name>A0AAI9UJ96_9PEZI</name>
<keyword evidence="2" id="KW-1185">Reference proteome</keyword>
<proteinExistence type="predicted"/>
<gene>
    <name evidence="1" type="ORF">CMEL01_02507</name>
</gene>
<organism evidence="1 2">
    <name type="scientific">Colletotrichum melonis</name>
    <dbReference type="NCBI Taxonomy" id="1209925"/>
    <lineage>
        <taxon>Eukaryota</taxon>
        <taxon>Fungi</taxon>
        <taxon>Dikarya</taxon>
        <taxon>Ascomycota</taxon>
        <taxon>Pezizomycotina</taxon>
        <taxon>Sordariomycetes</taxon>
        <taxon>Hypocreomycetidae</taxon>
        <taxon>Glomerellales</taxon>
        <taxon>Glomerellaceae</taxon>
        <taxon>Colletotrichum</taxon>
        <taxon>Colletotrichum acutatum species complex</taxon>
    </lineage>
</organism>
<evidence type="ECO:0000313" key="2">
    <source>
        <dbReference type="Proteomes" id="UP001239795"/>
    </source>
</evidence>
<evidence type="ECO:0000313" key="1">
    <source>
        <dbReference type="EMBL" id="KAK1459508.1"/>
    </source>
</evidence>
<dbReference type="Proteomes" id="UP001239795">
    <property type="component" value="Unassembled WGS sequence"/>
</dbReference>
<dbReference type="AlphaFoldDB" id="A0AAI9UJ96"/>
<protein>
    <submittedName>
        <fullName evidence="1">Uncharacterized protein</fullName>
    </submittedName>
</protein>
<accession>A0AAI9UJ96</accession>
<sequence length="93" mass="10341">MREMAASFLRLPCTYILRYSLATHTISLSLSLSAWSKPRVGGTAGNPIHTPLLRAQRQTQTPPFTWLLSQFDSHTLTPDGTPLLSSPLRGHLR</sequence>